<evidence type="ECO:0000256" key="6">
    <source>
        <dbReference type="ARBA" id="ARBA00022989"/>
    </source>
</evidence>
<protein>
    <recommendedName>
        <fullName evidence="10">Odorant receptor</fullName>
    </recommendedName>
</protein>
<accession>A0AAU6S493</accession>
<keyword evidence="8 10" id="KW-0675">Receptor</keyword>
<evidence type="ECO:0000256" key="3">
    <source>
        <dbReference type="ARBA" id="ARBA00022606"/>
    </source>
</evidence>
<evidence type="ECO:0000256" key="7">
    <source>
        <dbReference type="ARBA" id="ARBA00023136"/>
    </source>
</evidence>
<evidence type="ECO:0000256" key="10">
    <source>
        <dbReference type="RuleBase" id="RU351113"/>
    </source>
</evidence>
<evidence type="ECO:0000256" key="8">
    <source>
        <dbReference type="ARBA" id="ARBA00023170"/>
    </source>
</evidence>
<evidence type="ECO:0000313" key="11">
    <source>
        <dbReference type="EMBL" id="WZI48997.1"/>
    </source>
</evidence>
<reference evidence="11" key="1">
    <citation type="submission" date="2023-12" db="EMBL/GenBank/DDBJ databases">
        <title>Functional characterization supports multiple evolutionary origins of pheromone receptors bark beetles.</title>
        <authorList>
            <person name="Biswas T."/>
            <person name="Sims C."/>
            <person name="Yuvaraj J.K."/>
            <person name="Roberts R.E."/>
            <person name="Lofstedt C."/>
            <person name="Andersson M.N."/>
        </authorList>
    </citation>
    <scope>NUCLEOTIDE SEQUENCE</scope>
</reference>
<evidence type="ECO:0000256" key="1">
    <source>
        <dbReference type="ARBA" id="ARBA00004651"/>
    </source>
</evidence>
<dbReference type="GO" id="GO:0005549">
    <property type="term" value="F:odorant binding"/>
    <property type="evidence" value="ECO:0007669"/>
    <property type="project" value="InterPro"/>
</dbReference>
<dbReference type="InterPro" id="IPR004117">
    <property type="entry name" value="7tm6_olfct_rcpt"/>
</dbReference>
<dbReference type="PANTHER" id="PTHR21137:SF35">
    <property type="entry name" value="ODORANT RECEPTOR 19A-RELATED"/>
    <property type="match status" value="1"/>
</dbReference>
<name>A0AAU6S493_IPSTY</name>
<keyword evidence="9 10" id="KW-0807">Transducer</keyword>
<keyword evidence="2" id="KW-1003">Cell membrane</keyword>
<dbReference type="EMBL" id="OR987888">
    <property type="protein sequence ID" value="WZI48997.1"/>
    <property type="molecule type" value="mRNA"/>
</dbReference>
<dbReference type="GO" id="GO:0004984">
    <property type="term" value="F:olfactory receptor activity"/>
    <property type="evidence" value="ECO:0007669"/>
    <property type="project" value="InterPro"/>
</dbReference>
<sequence>MEANKNLNKKLISWIRIIMIITGYWDRPISSIKFINSCLHVYSVGMRASCFLFWIFLTTELIRLIIFDYPEEVIVSSVAIVVTQLRVITRSWTYLKHNTLDIFSQILDGDQEKWVYGEREIEEVYRRKTTFLNIGAAVFIFADAMTVISLDIIGVMGTLRIHSHNLATNDTLESHLMLQLIFPLNNMAHIKAYFLSEMFWSWIGFTQNVGTELIYVTILVYAATKLEILKVKFRSFVQDDFELCSSNDKVQEKTDLLKNLIREHQSVILFITQFNEKVKYITMVEFIFSSLDLASVSMNLSNDVTMEDGWVFFYCLLMVTQLFLIGWNCNEIKIQSENIGIALYQSKWYVLNQEAKQMLLCVITSTKRPLLMTIGPFGPMTTDSCVLILKAAYSYINIMKK</sequence>
<comment type="caution">
    <text evidence="10">Lacks conserved residue(s) required for the propagation of feature annotation.</text>
</comment>
<keyword evidence="5 10" id="KW-0552">Olfaction</keyword>
<evidence type="ECO:0000256" key="2">
    <source>
        <dbReference type="ARBA" id="ARBA00022475"/>
    </source>
</evidence>
<comment type="similarity">
    <text evidence="10">Belongs to the insect chemoreceptor superfamily. Heteromeric odorant receptor channel (TC 1.A.69) family.</text>
</comment>
<dbReference type="GO" id="GO:0005886">
    <property type="term" value="C:plasma membrane"/>
    <property type="evidence" value="ECO:0007669"/>
    <property type="project" value="UniProtKB-SubCell"/>
</dbReference>
<gene>
    <name evidence="11" type="primary">OR41</name>
</gene>
<feature type="transmembrane region" description="Helical" evidence="10">
    <location>
        <begin position="131"/>
        <end position="156"/>
    </location>
</feature>
<comment type="subcellular location">
    <subcellularLocation>
        <location evidence="1 10">Cell membrane</location>
        <topology evidence="1 10">Multi-pass membrane protein</topology>
    </subcellularLocation>
</comment>
<dbReference type="PANTHER" id="PTHR21137">
    <property type="entry name" value="ODORANT RECEPTOR"/>
    <property type="match status" value="1"/>
</dbReference>
<evidence type="ECO:0000256" key="9">
    <source>
        <dbReference type="ARBA" id="ARBA00023224"/>
    </source>
</evidence>
<dbReference type="AlphaFoldDB" id="A0AAU6S493"/>
<keyword evidence="3 10" id="KW-0716">Sensory transduction</keyword>
<feature type="transmembrane region" description="Helical" evidence="10">
    <location>
        <begin position="280"/>
        <end position="298"/>
    </location>
</feature>
<evidence type="ECO:0000256" key="5">
    <source>
        <dbReference type="ARBA" id="ARBA00022725"/>
    </source>
</evidence>
<feature type="transmembrane region" description="Helical" evidence="10">
    <location>
        <begin position="199"/>
        <end position="224"/>
    </location>
</feature>
<dbReference type="Pfam" id="PF02949">
    <property type="entry name" value="7tm_6"/>
    <property type="match status" value="1"/>
</dbReference>
<evidence type="ECO:0000256" key="4">
    <source>
        <dbReference type="ARBA" id="ARBA00022692"/>
    </source>
</evidence>
<organism evidence="11">
    <name type="scientific">Ips typographus</name>
    <name type="common">European spruce bark beetle</name>
    <dbReference type="NCBI Taxonomy" id="55986"/>
    <lineage>
        <taxon>Eukaryota</taxon>
        <taxon>Metazoa</taxon>
        <taxon>Ecdysozoa</taxon>
        <taxon>Arthropoda</taxon>
        <taxon>Hexapoda</taxon>
        <taxon>Insecta</taxon>
        <taxon>Pterygota</taxon>
        <taxon>Neoptera</taxon>
        <taxon>Endopterygota</taxon>
        <taxon>Coleoptera</taxon>
        <taxon>Polyphaga</taxon>
        <taxon>Cucujiformia</taxon>
        <taxon>Curculionidae</taxon>
        <taxon>Scolytinae</taxon>
        <taxon>Ips</taxon>
    </lineage>
</organism>
<keyword evidence="7 10" id="KW-0472">Membrane</keyword>
<feature type="transmembrane region" description="Helical" evidence="10">
    <location>
        <begin position="310"/>
        <end position="329"/>
    </location>
</feature>
<keyword evidence="4 10" id="KW-0812">Transmembrane</keyword>
<feature type="transmembrane region" description="Helical" evidence="10">
    <location>
        <begin position="45"/>
        <end position="66"/>
    </location>
</feature>
<keyword evidence="6 10" id="KW-1133">Transmembrane helix</keyword>
<dbReference type="GO" id="GO:0007165">
    <property type="term" value="P:signal transduction"/>
    <property type="evidence" value="ECO:0007669"/>
    <property type="project" value="UniProtKB-KW"/>
</dbReference>
<proteinExistence type="evidence at transcript level"/>
<feature type="transmembrane region" description="Helical" evidence="10">
    <location>
        <begin position="7"/>
        <end position="25"/>
    </location>
</feature>